<keyword evidence="2" id="KW-1185">Reference proteome</keyword>
<dbReference type="EnsemblMetazoa" id="GAUT047636-RA">
    <property type="protein sequence ID" value="GAUT047636-PA"/>
    <property type="gene ID" value="GAUT047636"/>
</dbReference>
<evidence type="ECO:0000313" key="2">
    <source>
        <dbReference type="Proteomes" id="UP000078200"/>
    </source>
</evidence>
<dbReference type="Proteomes" id="UP000078200">
    <property type="component" value="Unassembled WGS sequence"/>
</dbReference>
<reference evidence="1" key="1">
    <citation type="submission" date="2020-05" db="UniProtKB">
        <authorList>
            <consortium name="EnsemblMetazoa"/>
        </authorList>
    </citation>
    <scope>IDENTIFICATION</scope>
    <source>
        <strain evidence="1">TTRI</strain>
    </source>
</reference>
<name>A0A1A9VU25_GLOAU</name>
<accession>A0A1A9VU25</accession>
<dbReference type="AlphaFoldDB" id="A0A1A9VU25"/>
<protein>
    <submittedName>
        <fullName evidence="1">Uncharacterized protein</fullName>
    </submittedName>
</protein>
<organism evidence="1 2">
    <name type="scientific">Glossina austeni</name>
    <name type="common">Savannah tsetse fly</name>
    <dbReference type="NCBI Taxonomy" id="7395"/>
    <lineage>
        <taxon>Eukaryota</taxon>
        <taxon>Metazoa</taxon>
        <taxon>Ecdysozoa</taxon>
        <taxon>Arthropoda</taxon>
        <taxon>Hexapoda</taxon>
        <taxon>Insecta</taxon>
        <taxon>Pterygota</taxon>
        <taxon>Neoptera</taxon>
        <taxon>Endopterygota</taxon>
        <taxon>Diptera</taxon>
        <taxon>Brachycera</taxon>
        <taxon>Muscomorpha</taxon>
        <taxon>Hippoboscoidea</taxon>
        <taxon>Glossinidae</taxon>
        <taxon>Glossina</taxon>
    </lineage>
</organism>
<evidence type="ECO:0000313" key="1">
    <source>
        <dbReference type="EnsemblMetazoa" id="GAUT047636-PA"/>
    </source>
</evidence>
<proteinExistence type="predicted"/>
<sequence>MITIVFCLLYSTDFTEEQGRGFGRFFGCNEYKRPLRGGRACCSASEALLFSSCGVCLLYLQTLVHQKCLPTMVAKIKTPAKKSATTNKYSASFSGVGVSPIVVNRENDRGLRWDKPNNSSYIYTELIYKSNAVFLSATEDPNAVLRMTFVSYGGKDIFHELRICESFQNKPKCQQQLMGWRTDKRR</sequence>
<dbReference type="VEuPathDB" id="VectorBase:GAUT047636"/>